<feature type="region of interest" description="Disordered" evidence="1">
    <location>
        <begin position="101"/>
        <end position="176"/>
    </location>
</feature>
<evidence type="ECO:0000313" key="2">
    <source>
        <dbReference type="EMBL" id="CAD5212126.1"/>
    </source>
</evidence>
<evidence type="ECO:0000313" key="3">
    <source>
        <dbReference type="Proteomes" id="UP000659654"/>
    </source>
</evidence>
<sequence length="648" mass="74896">MVHKDAFVPLDEFPEVKKAKNKGIKGQLLDKFKNIQTRFSRDLPAEPVRAPLARPEESRECSVASYYCQIEDTTVRDDRKSPLAKLRKRLLARNDLDRKLIRMKSDEHQSRRPHNLRQMQSKSVDDDLEGSTDEYTEIPMDLSIQSSPPDVVSHRSNRPTAPRPRSLDKLPPVPNGKHRIMERKILSGSYQIRVVRRPHSLDLERREMTANSWQSQTSAVTEDFRDYRDGIFDDIYDEVYEEKSKPKATVEPMKTPKIPIEKPAVTKNERKLEDVLEDEEPEEQFVDVIMRKPEEKSIYRLNLRPTEKVDIEVGQENQKISLENAQTKSNNDATEDFENTENDLDSKIYNYECYSPTQTAFSGASTRTRTNSETSSMISNLPDPSIPDVDEDGVEWIHTCPIVTTRLIKQDLNKFYPRILPYGMLLRCDKGFVNMPITEYFVIWSNGYVAMGIIKDIEGYEGQPVSIQVGNFHCSKAGDLFVGCTVQVSRYSNVKINGKVRKLVHPEDFTFEDLSDQSGIPKPQAFAVKWSIKRENQPELLRHLGKIEEFRFAQRKNGRGFRLFGVVMDSENMQKHLVKDDNFPGYIKEPLKVGEPVVLTFARLPVPYCHVKCEFNDLILPEWCQRLDKTLLTREPLDFFLTVDTHYV</sequence>
<accession>A0A7I8XLS5</accession>
<gene>
    <name evidence="2" type="ORF">BXYJ_LOCUS2764</name>
</gene>
<comment type="caution">
    <text evidence="2">The sequence shown here is derived from an EMBL/GenBank/DDBJ whole genome shotgun (WGS) entry which is preliminary data.</text>
</comment>
<dbReference type="EMBL" id="CAJFDI010000001">
    <property type="protein sequence ID" value="CAD5212126.1"/>
    <property type="molecule type" value="Genomic_DNA"/>
</dbReference>
<evidence type="ECO:0000256" key="1">
    <source>
        <dbReference type="SAM" id="MobiDB-lite"/>
    </source>
</evidence>
<dbReference type="Proteomes" id="UP000582659">
    <property type="component" value="Unassembled WGS sequence"/>
</dbReference>
<feature type="compositionally biased region" description="Low complexity" evidence="1">
    <location>
        <begin position="365"/>
        <end position="376"/>
    </location>
</feature>
<keyword evidence="3" id="KW-1185">Reference proteome</keyword>
<dbReference type="OrthoDB" id="10567711at2759"/>
<name>A0A7I8XLS5_BURXY</name>
<organism evidence="2 3">
    <name type="scientific">Bursaphelenchus xylophilus</name>
    <name type="common">Pinewood nematode worm</name>
    <name type="synonym">Aphelenchoides xylophilus</name>
    <dbReference type="NCBI Taxonomy" id="6326"/>
    <lineage>
        <taxon>Eukaryota</taxon>
        <taxon>Metazoa</taxon>
        <taxon>Ecdysozoa</taxon>
        <taxon>Nematoda</taxon>
        <taxon>Chromadorea</taxon>
        <taxon>Rhabditida</taxon>
        <taxon>Tylenchina</taxon>
        <taxon>Tylenchomorpha</taxon>
        <taxon>Aphelenchoidea</taxon>
        <taxon>Aphelenchoididae</taxon>
        <taxon>Bursaphelenchus</taxon>
    </lineage>
</organism>
<dbReference type="AlphaFoldDB" id="A0A7I8XLS5"/>
<dbReference type="Proteomes" id="UP000659654">
    <property type="component" value="Unassembled WGS sequence"/>
</dbReference>
<feature type="region of interest" description="Disordered" evidence="1">
    <location>
        <begin position="361"/>
        <end position="384"/>
    </location>
</feature>
<dbReference type="EMBL" id="CAJFCV020000001">
    <property type="protein sequence ID" value="CAG9089851.1"/>
    <property type="molecule type" value="Genomic_DNA"/>
</dbReference>
<protein>
    <submittedName>
        <fullName evidence="2">(pine wood nematode) hypothetical protein</fullName>
    </submittedName>
</protein>
<feature type="compositionally biased region" description="Acidic residues" evidence="1">
    <location>
        <begin position="126"/>
        <end position="136"/>
    </location>
</feature>
<feature type="compositionally biased region" description="Basic and acidic residues" evidence="1">
    <location>
        <begin position="101"/>
        <end position="110"/>
    </location>
</feature>
<reference evidence="2" key="1">
    <citation type="submission" date="2020-09" db="EMBL/GenBank/DDBJ databases">
        <authorList>
            <person name="Kikuchi T."/>
        </authorList>
    </citation>
    <scope>NUCLEOTIDE SEQUENCE</scope>
    <source>
        <strain evidence="2">Ka4C1</strain>
    </source>
</reference>
<proteinExistence type="predicted"/>